<evidence type="ECO:0000256" key="3">
    <source>
        <dbReference type="ARBA" id="ARBA00022989"/>
    </source>
</evidence>
<feature type="region of interest" description="Disordered" evidence="5">
    <location>
        <begin position="377"/>
        <end position="401"/>
    </location>
</feature>
<dbReference type="Pfam" id="PF05653">
    <property type="entry name" value="Mg_trans_NIPA"/>
    <property type="match status" value="1"/>
</dbReference>
<feature type="transmembrane region" description="Helical" evidence="6">
    <location>
        <begin position="103"/>
        <end position="125"/>
    </location>
</feature>
<accession>A0A3M9YG08</accession>
<evidence type="ECO:0000313" key="8">
    <source>
        <dbReference type="Proteomes" id="UP000267145"/>
    </source>
</evidence>
<feature type="compositionally biased region" description="Low complexity" evidence="5">
    <location>
        <begin position="413"/>
        <end position="429"/>
    </location>
</feature>
<dbReference type="InterPro" id="IPR037185">
    <property type="entry name" value="EmrE-like"/>
</dbReference>
<feature type="transmembrane region" description="Helical" evidence="6">
    <location>
        <begin position="172"/>
        <end position="192"/>
    </location>
</feature>
<sequence>MDHASRLLATTNHVYTRADLGGDPSSRPAFYKTVGICLAIASGLFIGVSFILKKMGLLAANAKYNEEAGEGYGFLKNAYWWGGMTLMILGELCNLAAYAFTDAILVTPLGALSVVVTTVLSAIFLKERLSMVGKVSCFLCLVGSVVIVMNAPQQSAVATIEQMQDFVIKPGFLSYAGVIIIGFFVAAFWAGPKWGKKTMLVYISICSWIGGLSVVATQGLGAAILTQIEGTPQFNKWFIYVLLVFVIATLLIEIVYLNKALNIYNAAMVTPTYYVYFTSTTIITSAVLFRGFKGSANQIVSVVMGFLTICAGVVLLQLSKSAKDVPDTAVFTGNLDQIHTIAEQEQSETEPKADAIRGAAAIVRRFSATRQKREAEEFKRLHEEKQREQLAPVGEDGPEYEWDGLRRRKTMLGSQSSVGRGRSGTVRSTFTIPRTPEVHPPLGMSHFPTDDELADMDRPSSPGMMSSIAGTIRNRARSVLTPNRPDFSLDPKQHPPMPPVPLTDIAVSGYPTNDGSSYRTGPHDSDYGVSNTEYAGAKGVYHARHGSHVSGVSGSSSFLAPTPPPHTAKRQFSFQNIFKRGQTSSSAVEADDELPHPPRSAGHLTRFGLGSRGNSTPQVKNATEEEQAGLVKGDSRSMPALPRYDDDDDDDDDDDENDEYYPGDDKRHVMGHSGDVSFPQASRYGRGITGSPPSRAREDQEAQEAEYEAQRSRYNTSRGGSERSPSPPPPPPHRTPPHRKGGNRDAFM</sequence>
<dbReference type="Gene3D" id="1.10.3730.20">
    <property type="match status" value="1"/>
</dbReference>
<feature type="region of interest" description="Disordered" evidence="5">
    <location>
        <begin position="413"/>
        <end position="444"/>
    </location>
</feature>
<feature type="transmembrane region" description="Helical" evidence="6">
    <location>
        <begin position="132"/>
        <end position="152"/>
    </location>
</feature>
<dbReference type="GeneID" id="39608279"/>
<dbReference type="AlphaFoldDB" id="A0A3M9YG08"/>
<evidence type="ECO:0008006" key="9">
    <source>
        <dbReference type="Google" id="ProtNLM"/>
    </source>
</evidence>
<feature type="compositionally biased region" description="Low complexity" evidence="5">
    <location>
        <begin position="712"/>
        <end position="724"/>
    </location>
</feature>
<dbReference type="GO" id="GO:0015095">
    <property type="term" value="F:magnesium ion transmembrane transporter activity"/>
    <property type="evidence" value="ECO:0007669"/>
    <property type="project" value="InterPro"/>
</dbReference>
<keyword evidence="4 6" id="KW-0472">Membrane</keyword>
<evidence type="ECO:0000256" key="2">
    <source>
        <dbReference type="ARBA" id="ARBA00022692"/>
    </source>
</evidence>
<feature type="compositionally biased region" description="Acidic residues" evidence="5">
    <location>
        <begin position="645"/>
        <end position="662"/>
    </location>
</feature>
<keyword evidence="3 6" id="KW-1133">Transmembrane helix</keyword>
<feature type="transmembrane region" description="Helical" evidence="6">
    <location>
        <begin position="273"/>
        <end position="292"/>
    </location>
</feature>
<feature type="transmembrane region" description="Helical" evidence="6">
    <location>
        <begin position="237"/>
        <end position="261"/>
    </location>
</feature>
<name>A0A3M9YG08_9PEZI</name>
<reference evidence="7 8" key="1">
    <citation type="submission" date="2018-10" db="EMBL/GenBank/DDBJ databases">
        <title>Genome sequence of Verticillium nonalfalfae VnAa140.</title>
        <authorList>
            <person name="Stajich J.E."/>
            <person name="Kasson M.T."/>
        </authorList>
    </citation>
    <scope>NUCLEOTIDE SEQUENCE [LARGE SCALE GENOMIC DNA]</scope>
    <source>
        <strain evidence="7 8">VnAa140</strain>
    </source>
</reference>
<keyword evidence="8" id="KW-1185">Reference proteome</keyword>
<evidence type="ECO:0000256" key="5">
    <source>
        <dbReference type="SAM" id="MobiDB-lite"/>
    </source>
</evidence>
<dbReference type="RefSeq" id="XP_028496666.1">
    <property type="nucleotide sequence ID" value="XM_028638758.1"/>
</dbReference>
<feature type="compositionally biased region" description="Pro residues" evidence="5">
    <location>
        <begin position="725"/>
        <end position="734"/>
    </location>
</feature>
<feature type="region of interest" description="Disordered" evidence="5">
    <location>
        <begin position="581"/>
        <end position="748"/>
    </location>
</feature>
<feature type="transmembrane region" description="Helical" evidence="6">
    <location>
        <begin position="199"/>
        <end position="225"/>
    </location>
</feature>
<dbReference type="EMBL" id="RBVV01000026">
    <property type="protein sequence ID" value="RNJ58508.1"/>
    <property type="molecule type" value="Genomic_DNA"/>
</dbReference>
<feature type="compositionally biased region" description="Low complexity" evidence="5">
    <location>
        <begin position="548"/>
        <end position="557"/>
    </location>
</feature>
<feature type="compositionally biased region" description="Basic and acidic residues" evidence="5">
    <location>
        <begin position="377"/>
        <end position="388"/>
    </location>
</feature>
<protein>
    <recommendedName>
        <fullName evidence="9">NIPA-like protein 3</fullName>
    </recommendedName>
</protein>
<feature type="region of interest" description="Disordered" evidence="5">
    <location>
        <begin position="548"/>
        <end position="569"/>
    </location>
</feature>
<dbReference type="SUPFAM" id="SSF103481">
    <property type="entry name" value="Multidrug resistance efflux transporter EmrE"/>
    <property type="match status" value="1"/>
</dbReference>
<organism evidence="7 8">
    <name type="scientific">Verticillium nonalfalfae</name>
    <dbReference type="NCBI Taxonomy" id="1051616"/>
    <lineage>
        <taxon>Eukaryota</taxon>
        <taxon>Fungi</taxon>
        <taxon>Dikarya</taxon>
        <taxon>Ascomycota</taxon>
        <taxon>Pezizomycotina</taxon>
        <taxon>Sordariomycetes</taxon>
        <taxon>Hypocreomycetidae</taxon>
        <taxon>Glomerellales</taxon>
        <taxon>Plectosphaerellaceae</taxon>
        <taxon>Verticillium</taxon>
    </lineage>
</organism>
<evidence type="ECO:0000256" key="1">
    <source>
        <dbReference type="ARBA" id="ARBA00004141"/>
    </source>
</evidence>
<keyword evidence="2 6" id="KW-0812">Transmembrane</keyword>
<proteinExistence type="predicted"/>
<evidence type="ECO:0000256" key="6">
    <source>
        <dbReference type="SAM" id="Phobius"/>
    </source>
</evidence>
<gene>
    <name evidence="7" type="ORF">D7B24_004590</name>
</gene>
<comment type="caution">
    <text evidence="7">The sequence shown here is derived from an EMBL/GenBank/DDBJ whole genome shotgun (WGS) entry which is preliminary data.</text>
</comment>
<evidence type="ECO:0000313" key="7">
    <source>
        <dbReference type="EMBL" id="RNJ58508.1"/>
    </source>
</evidence>
<feature type="transmembrane region" description="Helical" evidence="6">
    <location>
        <begin position="78"/>
        <end position="97"/>
    </location>
</feature>
<comment type="subcellular location">
    <subcellularLocation>
        <location evidence="1">Membrane</location>
        <topology evidence="1">Multi-pass membrane protein</topology>
    </subcellularLocation>
</comment>
<dbReference type="InterPro" id="IPR008521">
    <property type="entry name" value="Mg_trans_NIPA"/>
</dbReference>
<dbReference type="Proteomes" id="UP000267145">
    <property type="component" value="Unassembled WGS sequence"/>
</dbReference>
<evidence type="ECO:0000256" key="4">
    <source>
        <dbReference type="ARBA" id="ARBA00023136"/>
    </source>
</evidence>
<feature type="compositionally biased region" description="Polar residues" evidence="5">
    <location>
        <begin position="612"/>
        <end position="621"/>
    </location>
</feature>
<feature type="transmembrane region" description="Helical" evidence="6">
    <location>
        <begin position="298"/>
        <end position="316"/>
    </location>
</feature>
<dbReference type="PANTHER" id="PTHR12570">
    <property type="match status" value="1"/>
</dbReference>
<dbReference type="GO" id="GO:0016020">
    <property type="term" value="C:membrane"/>
    <property type="evidence" value="ECO:0007669"/>
    <property type="project" value="UniProtKB-SubCell"/>
</dbReference>
<feature type="transmembrane region" description="Helical" evidence="6">
    <location>
        <begin position="29"/>
        <end position="52"/>
    </location>
</feature>
<dbReference type="PANTHER" id="PTHR12570:SF92">
    <property type="entry name" value="SPICHTHYIN, ISOFORM B"/>
    <property type="match status" value="1"/>
</dbReference>